<keyword evidence="2" id="KW-1185">Reference proteome</keyword>
<sequence length="154" mass="16987">PIGVGTECNSALTVALRNMLSRSERSDTQRVSNGGRIEVINETPSGVTGVKNIEYKTLQADIAGNPIAGQYVKNGEIHIKTVYDPNVYPEAQMKDLGYRAFKDAMDKNTFNVIDPLTNEVIPRTFKGVANGKTIMGHYKTVNGENIISSWWIIQ</sequence>
<reference evidence="1 2" key="1">
    <citation type="submission" date="2024-02" db="EMBL/GenBank/DDBJ databases">
        <title>Comparative Genomic Analysis of Flavobacterium Species Causing Columnaris Disease of Freshwater Fish in Thailand: Insights into Virulence and Resistance Mechanisms.</title>
        <authorList>
            <person name="Nguyen D."/>
            <person name="Chokmangmeepisarn P."/>
            <person name="Khianchaikhan K."/>
            <person name="Morishita M."/>
            <person name="Bunnoy A."/>
            <person name="Rodkhum C."/>
        </authorList>
    </citation>
    <scope>NUCLEOTIDE SEQUENCE [LARGE SCALE GENOMIC DNA]</scope>
    <source>
        <strain evidence="1 2">PCBSB2203</strain>
    </source>
</reference>
<name>A0ABW8PJT4_9FLAO</name>
<feature type="non-terminal residue" evidence="1">
    <location>
        <position position="1"/>
    </location>
</feature>
<dbReference type="RefSeq" id="WP_405345746.1">
    <property type="nucleotide sequence ID" value="NZ_JAZHOJ010000052.1"/>
</dbReference>
<proteinExistence type="predicted"/>
<evidence type="ECO:0000313" key="2">
    <source>
        <dbReference type="Proteomes" id="UP001621713"/>
    </source>
</evidence>
<gene>
    <name evidence="1" type="ORF">V3467_13475</name>
</gene>
<organism evidence="1 2">
    <name type="scientific">Flavobacterium covae</name>
    <dbReference type="NCBI Taxonomy" id="2906076"/>
    <lineage>
        <taxon>Bacteria</taxon>
        <taxon>Pseudomonadati</taxon>
        <taxon>Bacteroidota</taxon>
        <taxon>Flavobacteriia</taxon>
        <taxon>Flavobacteriales</taxon>
        <taxon>Flavobacteriaceae</taxon>
        <taxon>Flavobacterium</taxon>
    </lineage>
</organism>
<evidence type="ECO:0000313" key="1">
    <source>
        <dbReference type="EMBL" id="MFK7004845.1"/>
    </source>
</evidence>
<dbReference type="EMBL" id="JAZHOJ010000052">
    <property type="protein sequence ID" value="MFK7004845.1"/>
    <property type="molecule type" value="Genomic_DNA"/>
</dbReference>
<accession>A0ABW8PJT4</accession>
<comment type="caution">
    <text evidence="1">The sequence shown here is derived from an EMBL/GenBank/DDBJ whole genome shotgun (WGS) entry which is preliminary data.</text>
</comment>
<dbReference type="Proteomes" id="UP001621713">
    <property type="component" value="Unassembled WGS sequence"/>
</dbReference>
<protein>
    <submittedName>
        <fullName evidence="1">Uncharacterized protein</fullName>
    </submittedName>
</protein>